<evidence type="ECO:0000313" key="3">
    <source>
        <dbReference type="Proteomes" id="UP000663841"/>
    </source>
</evidence>
<evidence type="ECO:0000256" key="1">
    <source>
        <dbReference type="SAM" id="Phobius"/>
    </source>
</evidence>
<feature type="transmembrane region" description="Helical" evidence="1">
    <location>
        <begin position="174"/>
        <end position="192"/>
    </location>
</feature>
<proteinExistence type="predicted"/>
<gene>
    <name evidence="2" type="ORF">RDB_LOCUS164684</name>
</gene>
<sequence>MIYFQVPTTEEDTGFFACLHKDPDSSSEKQFKRLHQWRPISWNPFDLGNDDGTIRNDEEHHSLLEVPLETPQDSALTLKVAPPPETESKPLLNPGPTWVNLFYDLAWTTTFSSLTQNGEFDSTWVNIATRLLVTNNSLNVKKQDAASYTAFFVVVWWLWASQALYEMNFYTNDWFHLATIFLQLGIFGLLAATTRGFDVTAYILHSPGMPGTLDPKPMTDITDPKRYNSEMTARVSLRVIAFSLAMSRVILLIQYLRVFAYAYFTVHSRRGRVYHLPRGLCIVPCGLFISMILFFVAWGLTRSEFGATASGAKLKYVLWGSGLVIEVISYIRIPQVVWRWLRFDHKNRNSEDRSFEKYLGSIVPPSSGLGNKQVPAATAELPIPHSNVTLRSRLEGITTIILGEGINSIAGTLYSIISAPGLEGPILVNIVCTGFIVYFLAFLYFEGPTSGHMDPNDKTRRRIYWLLLHLPFLLCIVLLLQGVKNQFLLTSFLSTARTIAADLDHLDQELLVIWSEPNIRSNTTIIRRLVNYGISWPQEYDMLLQNMTSGGSLPVNTSALLSNEQKEELYIWHWRLSLRALMRIHEIFMGQNGVPQTTLARIDDYYQNVTAPRHVRRLSVDSFNSSQRIYLKDHYTSKDSLADLNYYQIMEEILEPSIQSARYIMVLAGFIFIFLGILDLAHSKPRDRFQCGAIIGRFLMGWAFLFLLLLNIGSHQSLWVNRGHEHEQAGVFLWISSYWVLPTIALAFGTQSLIETALVWISGLVRERGQRHSHAPLARVAWRSLRHAVRNPFRLFHKRM</sequence>
<name>A0A8H3BWC7_9AGAM</name>
<dbReference type="PANTHER" id="PTHR42101">
    <property type="entry name" value="CHROMOSOME 16, WHOLE GENOME SHOTGUN SEQUENCE"/>
    <property type="match status" value="1"/>
</dbReference>
<dbReference type="PANTHER" id="PTHR42101:SF1">
    <property type="entry name" value="LOW TEMPERATURE REQUIREMENT A"/>
    <property type="match status" value="1"/>
</dbReference>
<feature type="transmembrane region" description="Helical" evidence="1">
    <location>
        <begin position="426"/>
        <end position="445"/>
    </location>
</feature>
<dbReference type="AlphaFoldDB" id="A0A8H3BWC7"/>
<evidence type="ECO:0008006" key="4">
    <source>
        <dbReference type="Google" id="ProtNLM"/>
    </source>
</evidence>
<reference evidence="2" key="1">
    <citation type="submission" date="2021-01" db="EMBL/GenBank/DDBJ databases">
        <authorList>
            <person name="Kaushik A."/>
        </authorList>
    </citation>
    <scope>NUCLEOTIDE SEQUENCE</scope>
    <source>
        <strain evidence="2">AG3-T5</strain>
    </source>
</reference>
<dbReference type="Proteomes" id="UP000663841">
    <property type="component" value="Unassembled WGS sequence"/>
</dbReference>
<accession>A0A8H3BWC7</accession>
<keyword evidence="1" id="KW-0472">Membrane</keyword>
<organism evidence="2 3">
    <name type="scientific">Rhizoctonia solani</name>
    <dbReference type="NCBI Taxonomy" id="456999"/>
    <lineage>
        <taxon>Eukaryota</taxon>
        <taxon>Fungi</taxon>
        <taxon>Dikarya</taxon>
        <taxon>Basidiomycota</taxon>
        <taxon>Agaricomycotina</taxon>
        <taxon>Agaricomycetes</taxon>
        <taxon>Cantharellales</taxon>
        <taxon>Ceratobasidiaceae</taxon>
        <taxon>Rhizoctonia</taxon>
    </lineage>
</organism>
<keyword evidence="1" id="KW-0812">Transmembrane</keyword>
<feature type="transmembrane region" description="Helical" evidence="1">
    <location>
        <begin position="145"/>
        <end position="162"/>
    </location>
</feature>
<evidence type="ECO:0000313" key="2">
    <source>
        <dbReference type="EMBL" id="CAE6465971.1"/>
    </source>
</evidence>
<dbReference type="Pfam" id="PF06772">
    <property type="entry name" value="LtrA"/>
    <property type="match status" value="1"/>
</dbReference>
<protein>
    <recommendedName>
        <fullName evidence="4">Transmembrane protein</fullName>
    </recommendedName>
</protein>
<feature type="transmembrane region" description="Helical" evidence="1">
    <location>
        <begin position="663"/>
        <end position="682"/>
    </location>
</feature>
<dbReference type="InterPro" id="IPR010640">
    <property type="entry name" value="Low_temperature_requirement_A"/>
</dbReference>
<keyword evidence="1" id="KW-1133">Transmembrane helix</keyword>
<feature type="transmembrane region" description="Helical" evidence="1">
    <location>
        <begin position="694"/>
        <end position="712"/>
    </location>
</feature>
<feature type="transmembrane region" description="Helical" evidence="1">
    <location>
        <begin position="732"/>
        <end position="761"/>
    </location>
</feature>
<feature type="transmembrane region" description="Helical" evidence="1">
    <location>
        <begin position="316"/>
        <end position="333"/>
    </location>
</feature>
<comment type="caution">
    <text evidence="2">The sequence shown here is derived from an EMBL/GenBank/DDBJ whole genome shotgun (WGS) entry which is preliminary data.</text>
</comment>
<feature type="transmembrane region" description="Helical" evidence="1">
    <location>
        <begin position="276"/>
        <end position="296"/>
    </location>
</feature>
<dbReference type="EMBL" id="CAJMWW010000314">
    <property type="protein sequence ID" value="CAE6465971.1"/>
    <property type="molecule type" value="Genomic_DNA"/>
</dbReference>
<feature type="transmembrane region" description="Helical" evidence="1">
    <location>
        <begin position="465"/>
        <end position="483"/>
    </location>
</feature>